<evidence type="ECO:0000313" key="2">
    <source>
        <dbReference type="EMBL" id="KIE07648.1"/>
    </source>
</evidence>
<dbReference type="STRING" id="1479485.DA73_0242205"/>
<gene>
    <name evidence="2" type="ORF">DA73_0242205</name>
</gene>
<organism evidence="2">
    <name type="scientific">Tolypothrix bouteillei VB521301</name>
    <dbReference type="NCBI Taxonomy" id="1479485"/>
    <lineage>
        <taxon>Bacteria</taxon>
        <taxon>Bacillati</taxon>
        <taxon>Cyanobacteriota</taxon>
        <taxon>Cyanophyceae</taxon>
        <taxon>Nostocales</taxon>
        <taxon>Tolypothrichaceae</taxon>
        <taxon>Tolypothrix</taxon>
    </lineage>
</organism>
<reference evidence="2" key="1">
    <citation type="journal article" date="2015" name="Genome Announc.">
        <title>Draft Genome Sequence of Tolypothrix boutellei Strain VB521301.</title>
        <authorList>
            <person name="Chandrababunaidu M.M."/>
            <person name="Singh D."/>
            <person name="Sen D."/>
            <person name="Bhan S."/>
            <person name="Das S."/>
            <person name="Gupta A."/>
            <person name="Adhikary S.P."/>
            <person name="Tripathy S."/>
        </authorList>
    </citation>
    <scope>NUCLEOTIDE SEQUENCE</scope>
    <source>
        <strain evidence="2">VB521301</strain>
    </source>
</reference>
<dbReference type="InterPro" id="IPR041628">
    <property type="entry name" value="ChlI/MoxR_AAA_lid"/>
</dbReference>
<dbReference type="Pfam" id="PF17863">
    <property type="entry name" value="AAA_lid_2"/>
    <property type="match status" value="1"/>
</dbReference>
<feature type="domain" description="ChlI/MoxR AAA lid" evidence="1">
    <location>
        <begin position="3"/>
        <end position="66"/>
    </location>
</feature>
<sequence length="86" mass="9611">MEQTRKHPDIALGVSPRGAQGLYRAAQARARLEERDFVQPDDVKSLFIPVCAHRVVLASRTGFANKSQESATRLLRNILEETPIPD</sequence>
<dbReference type="AlphaFoldDB" id="A0A0C1QV24"/>
<dbReference type="EMBL" id="JHEG02000059">
    <property type="protein sequence ID" value="KIE07648.1"/>
    <property type="molecule type" value="Genomic_DNA"/>
</dbReference>
<proteinExistence type="predicted"/>
<accession>A0A0C1QV24</accession>
<name>A0A0C1QV24_9CYAN</name>
<comment type="caution">
    <text evidence="2">The sequence shown here is derived from an EMBL/GenBank/DDBJ whole genome shotgun (WGS) entry which is preliminary data.</text>
</comment>
<protein>
    <recommendedName>
        <fullName evidence="1">ChlI/MoxR AAA lid domain-containing protein</fullName>
    </recommendedName>
</protein>
<evidence type="ECO:0000259" key="1">
    <source>
        <dbReference type="Pfam" id="PF17863"/>
    </source>
</evidence>
<dbReference type="Gene3D" id="1.10.8.80">
    <property type="entry name" value="Magnesium chelatase subunit I, C-Terminal domain"/>
    <property type="match status" value="1"/>
</dbReference>